<evidence type="ECO:0000313" key="1">
    <source>
        <dbReference type="EMBL" id="PWZ70697.1"/>
    </source>
</evidence>
<feature type="non-terminal residue" evidence="1">
    <location>
        <position position="83"/>
    </location>
</feature>
<accession>A0A317YM54</accession>
<dbReference type="Gene3D" id="3.40.50.1010">
    <property type="entry name" value="5'-nuclease"/>
    <property type="match status" value="1"/>
</dbReference>
<dbReference type="AlphaFoldDB" id="A0A317YM54"/>
<reference evidence="1 2" key="1">
    <citation type="journal article" date="2018" name="Vet. Microbiol.">
        <title>Clonal diversity and geographic distribution of methicillin-resistant Staphylococcus pseudintermedius from Australian animals: Discovery of novel sequence types.</title>
        <authorList>
            <person name="Worthing K.A."/>
            <person name="Abraham S."/>
            <person name="Coombs G.W."/>
            <person name="Pang S."/>
            <person name="Saputra S."/>
            <person name="Jordan D."/>
            <person name="Trott D.J."/>
            <person name="Norris J.M."/>
        </authorList>
    </citation>
    <scope>NUCLEOTIDE SEQUENCE [LARGE SCALE GENOMIC DNA]</scope>
    <source>
        <strain evidence="1 2">ST525 1</strain>
    </source>
</reference>
<organism evidence="1 2">
    <name type="scientific">Staphylococcus pseudintermedius</name>
    <dbReference type="NCBI Taxonomy" id="283734"/>
    <lineage>
        <taxon>Bacteria</taxon>
        <taxon>Bacillati</taxon>
        <taxon>Bacillota</taxon>
        <taxon>Bacilli</taxon>
        <taxon>Bacillales</taxon>
        <taxon>Staphylococcaceae</taxon>
        <taxon>Staphylococcus</taxon>
        <taxon>Staphylococcus intermedius group</taxon>
    </lineage>
</organism>
<proteinExistence type="predicted"/>
<evidence type="ECO:0000313" key="2">
    <source>
        <dbReference type="Proteomes" id="UP000246800"/>
    </source>
</evidence>
<feature type="non-terminal residue" evidence="1">
    <location>
        <position position="1"/>
    </location>
</feature>
<dbReference type="EMBL" id="QEIT01000362">
    <property type="protein sequence ID" value="PWZ70697.1"/>
    <property type="molecule type" value="Genomic_DNA"/>
</dbReference>
<name>A0A317YM54_STAPS</name>
<gene>
    <name evidence="1" type="ORF">DD902_14005</name>
</gene>
<protein>
    <submittedName>
        <fullName evidence="1">PIN/TRAM domain-containing protein</fullName>
    </submittedName>
</protein>
<comment type="caution">
    <text evidence="1">The sequence shown here is derived from an EMBL/GenBank/DDBJ whole genome shotgun (WGS) entry which is preliminary data.</text>
</comment>
<sequence length="83" mass="9341">FIPVIITISLCYFGFQFGLKKRDEMLMFLPENIARSMSQHTKSATPKIIDTSAIIDGRILEVIRCGFIDGNILIPQGVINELQ</sequence>
<dbReference type="Proteomes" id="UP000246800">
    <property type="component" value="Unassembled WGS sequence"/>
</dbReference>